<keyword evidence="1" id="KW-0378">Hydrolase</keyword>
<gene>
    <name evidence="1" type="ORF">CLIB1444_01S05160</name>
</gene>
<keyword evidence="2" id="KW-1185">Reference proteome</keyword>
<evidence type="ECO:0000313" key="2">
    <source>
        <dbReference type="Proteomes" id="UP001152531"/>
    </source>
</evidence>
<keyword evidence="1" id="KW-0067">ATP-binding</keyword>
<name>A0ACA9Y0A9_9ASCO</name>
<keyword evidence="1" id="KW-0347">Helicase</keyword>
<reference evidence="1" key="1">
    <citation type="submission" date="2022-06" db="EMBL/GenBank/DDBJ databases">
        <authorList>
            <person name="Legras J.-L."/>
            <person name="Devillers H."/>
            <person name="Grondin C."/>
        </authorList>
    </citation>
    <scope>NUCLEOTIDE SEQUENCE</scope>
    <source>
        <strain evidence="1">CLIB 1444</strain>
    </source>
</reference>
<dbReference type="Proteomes" id="UP001152531">
    <property type="component" value="Unassembled WGS sequence"/>
</dbReference>
<accession>A0ACA9Y0A9</accession>
<sequence>MICKTFIRNYAKPSTTKIGGMKKIVDKKNPTALFQFGNFSKLVVPSKKQIESSKDKAVLDFDALRIFPSVRIAMKEEIKDSYILKNTYLKSKDELDIKPTPVQSLAIKKINQVRKPKKISESKEIFNDLLDNQNKRLKVFTIAAETGSGKTWSYLSCVLSKLKEDDLKIFNKSKREYVNSRSLSKVRSVILLPTNELVDQVYSTLSKANNIPLNLPENLDPKFIKDKNFSEFLYEEAAHDKLGFNILKWGAGEPASKFFNFLNKGTVDILVTTPTKLQSLGKQHSQEENPYRFLYNVDYCVVDEADTLFDPSWFKDTTAIIEKFSKCKDVILVSATIPKNFQKSIGNYFKDTIDVVTSSLHKVPSQINVKIIDSMQNPYNGSKIRALAQALYAIQSDNTEPGQVKRVIVFVNNKKDVHPLISTLCTKFQQNLDNFVGLSGDDTPLDRADKIQPFIQPPEPLEFDKEKNEYLGQRMKVLVTTDLFARGVNFQSVKNVIIMDFPNNSVDLVHRIGRTGRMKQSGRVFIITDKKSSKSWIKALPNATKRGVRIG</sequence>
<evidence type="ECO:0000313" key="1">
    <source>
        <dbReference type="EMBL" id="CAH6718367.1"/>
    </source>
</evidence>
<comment type="caution">
    <text evidence="1">The sequence shown here is derived from an EMBL/GenBank/DDBJ whole genome shotgun (WGS) entry which is preliminary data.</text>
</comment>
<proteinExistence type="predicted"/>
<keyword evidence="1" id="KW-0547">Nucleotide-binding</keyword>
<organism evidence="1 2">
    <name type="scientific">[Candida] jaroonii</name>
    <dbReference type="NCBI Taxonomy" id="467808"/>
    <lineage>
        <taxon>Eukaryota</taxon>
        <taxon>Fungi</taxon>
        <taxon>Dikarya</taxon>
        <taxon>Ascomycota</taxon>
        <taxon>Saccharomycotina</taxon>
        <taxon>Pichiomycetes</taxon>
        <taxon>Debaryomycetaceae</taxon>
        <taxon>Yamadazyma</taxon>
    </lineage>
</organism>
<protein>
    <submittedName>
        <fullName evidence="1">ATP-dependent RNA helicase Mrh4p, mitochondrial</fullName>
    </submittedName>
</protein>
<dbReference type="EMBL" id="CALSDN010000001">
    <property type="protein sequence ID" value="CAH6718367.1"/>
    <property type="molecule type" value="Genomic_DNA"/>
</dbReference>